<feature type="compositionally biased region" description="Polar residues" evidence="3">
    <location>
        <begin position="240"/>
        <end position="249"/>
    </location>
</feature>
<organism evidence="5 6">
    <name type="scientific">Chitinilyticum piscinae</name>
    <dbReference type="NCBI Taxonomy" id="2866724"/>
    <lineage>
        <taxon>Bacteria</taxon>
        <taxon>Pseudomonadati</taxon>
        <taxon>Pseudomonadota</taxon>
        <taxon>Betaproteobacteria</taxon>
        <taxon>Neisseriales</taxon>
        <taxon>Chitinibacteraceae</taxon>
        <taxon>Chitinilyticum</taxon>
    </lineage>
</organism>
<evidence type="ECO:0000313" key="5">
    <source>
        <dbReference type="EMBL" id="MBE9607763.1"/>
    </source>
</evidence>
<dbReference type="Pfam" id="PF04333">
    <property type="entry name" value="MlaA"/>
    <property type="match status" value="1"/>
</dbReference>
<dbReference type="AlphaFoldDB" id="A0A8J7FY14"/>
<feature type="region of interest" description="Disordered" evidence="3">
    <location>
        <begin position="223"/>
        <end position="249"/>
    </location>
</feature>
<dbReference type="GO" id="GO:0016020">
    <property type="term" value="C:membrane"/>
    <property type="evidence" value="ECO:0007669"/>
    <property type="project" value="InterPro"/>
</dbReference>
<comment type="similarity">
    <text evidence="1">Belongs to the MlaA family.</text>
</comment>
<comment type="caution">
    <text evidence="5">The sequence shown here is derived from an EMBL/GenBank/DDBJ whole genome shotgun (WGS) entry which is preliminary data.</text>
</comment>
<dbReference type="PRINTS" id="PR01805">
    <property type="entry name" value="VACJLIPOPROT"/>
</dbReference>
<dbReference type="Proteomes" id="UP000604481">
    <property type="component" value="Unassembled WGS sequence"/>
</dbReference>
<dbReference type="PROSITE" id="PS51257">
    <property type="entry name" value="PROKAR_LIPOPROTEIN"/>
    <property type="match status" value="1"/>
</dbReference>
<evidence type="ECO:0000313" key="6">
    <source>
        <dbReference type="Proteomes" id="UP000604481"/>
    </source>
</evidence>
<evidence type="ECO:0000256" key="1">
    <source>
        <dbReference type="ARBA" id="ARBA00010634"/>
    </source>
</evidence>
<name>A0A8J7FY14_9NEIS</name>
<evidence type="ECO:0000256" key="2">
    <source>
        <dbReference type="ARBA" id="ARBA00022729"/>
    </source>
</evidence>
<protein>
    <submittedName>
        <fullName evidence="5">VacJ family lipoprotein</fullName>
    </submittedName>
</protein>
<sequence length="249" mass="27357">MKRIVPLALSALLVACATPHNHYDPLEPVNRPIYEFNNAIDKAALKPLAQGWHDYVPHPVQYGVRNFFGNIDDLFGIPAALLQGKATPASRSFARVLVNTTAGLAGLIDVASTLPIEKQDEDLGQTLGYWGIPTGPYLMVPFYGPLTVRDSAEPISRFAWGPIDYIDPLGGQIAYYSTYLVSARADLLPLDAAIAEALDPYAFIRDAYLQRRWYKVHDGNPPHPLALSDDMDEQDEAPAQTETGNQPAQ</sequence>
<keyword evidence="6" id="KW-1185">Reference proteome</keyword>
<dbReference type="EMBL" id="JADFUA010000001">
    <property type="protein sequence ID" value="MBE9607763.1"/>
    <property type="molecule type" value="Genomic_DNA"/>
</dbReference>
<accession>A0A8J7FY14</accession>
<gene>
    <name evidence="5" type="ORF">INR99_00215</name>
</gene>
<dbReference type="RefSeq" id="WP_194114279.1">
    <property type="nucleotide sequence ID" value="NZ_JADFUA010000001.1"/>
</dbReference>
<dbReference type="PANTHER" id="PTHR30035:SF3">
    <property type="entry name" value="INTERMEMBRANE PHOSPHOLIPID TRANSPORT SYSTEM LIPOPROTEIN MLAA"/>
    <property type="match status" value="1"/>
</dbReference>
<evidence type="ECO:0000256" key="3">
    <source>
        <dbReference type="SAM" id="MobiDB-lite"/>
    </source>
</evidence>
<feature type="chain" id="PRO_5035247141" evidence="4">
    <location>
        <begin position="23"/>
        <end position="249"/>
    </location>
</feature>
<evidence type="ECO:0000256" key="4">
    <source>
        <dbReference type="SAM" id="SignalP"/>
    </source>
</evidence>
<dbReference type="PANTHER" id="PTHR30035">
    <property type="entry name" value="LIPOPROTEIN VACJ-RELATED"/>
    <property type="match status" value="1"/>
</dbReference>
<feature type="signal peptide" evidence="4">
    <location>
        <begin position="1"/>
        <end position="22"/>
    </location>
</feature>
<dbReference type="GO" id="GO:0120010">
    <property type="term" value="P:intermembrane phospholipid transfer"/>
    <property type="evidence" value="ECO:0007669"/>
    <property type="project" value="TreeGrafter"/>
</dbReference>
<proteinExistence type="inferred from homology"/>
<keyword evidence="5" id="KW-0449">Lipoprotein</keyword>
<reference evidence="5 6" key="1">
    <citation type="submission" date="2020-10" db="EMBL/GenBank/DDBJ databases">
        <title>The genome sequence of Chitinilyticum litopenaei 4Y14.</title>
        <authorList>
            <person name="Liu Y."/>
        </authorList>
    </citation>
    <scope>NUCLEOTIDE SEQUENCE [LARGE SCALE GENOMIC DNA]</scope>
    <source>
        <strain evidence="5 6">4Y14</strain>
    </source>
</reference>
<dbReference type="InterPro" id="IPR007428">
    <property type="entry name" value="MlaA"/>
</dbReference>
<keyword evidence="2 4" id="KW-0732">Signal</keyword>